<evidence type="ECO:0000313" key="2">
    <source>
        <dbReference type="EMBL" id="AWI32674.1"/>
    </source>
</evidence>
<feature type="region of interest" description="Disordered" evidence="1">
    <location>
        <begin position="162"/>
        <end position="308"/>
    </location>
</feature>
<gene>
    <name evidence="2" type="ORF">DDW44_30630</name>
</gene>
<keyword evidence="3" id="KW-1185">Reference proteome</keyword>
<proteinExistence type="predicted"/>
<protein>
    <submittedName>
        <fullName evidence="2">DUF2637 domain-containing protein</fullName>
    </submittedName>
</protein>
<organism evidence="2 3">
    <name type="scientific">Streptomyces tirandamycinicus</name>
    <dbReference type="NCBI Taxonomy" id="2174846"/>
    <lineage>
        <taxon>Bacteria</taxon>
        <taxon>Bacillati</taxon>
        <taxon>Actinomycetota</taxon>
        <taxon>Actinomycetes</taxon>
        <taxon>Kitasatosporales</taxon>
        <taxon>Streptomycetaceae</taxon>
        <taxon>Streptomyces</taxon>
    </lineage>
</organism>
<feature type="compositionally biased region" description="Basic and acidic residues" evidence="1">
    <location>
        <begin position="162"/>
        <end position="282"/>
    </location>
</feature>
<dbReference type="EMBL" id="CP029188">
    <property type="protein sequence ID" value="AWI32674.1"/>
    <property type="molecule type" value="Genomic_DNA"/>
</dbReference>
<dbReference type="AlphaFoldDB" id="A0A2S1T1X5"/>
<feature type="compositionally biased region" description="Low complexity" evidence="1">
    <location>
        <begin position="283"/>
        <end position="303"/>
    </location>
</feature>
<dbReference type="Proteomes" id="UP000244900">
    <property type="component" value="Chromosome"/>
</dbReference>
<evidence type="ECO:0000313" key="3">
    <source>
        <dbReference type="Proteomes" id="UP000244900"/>
    </source>
</evidence>
<name>A0A2S1T1X5_9ACTN</name>
<accession>A0A2S1T1X5</accession>
<evidence type="ECO:0000256" key="1">
    <source>
        <dbReference type="SAM" id="MobiDB-lite"/>
    </source>
</evidence>
<sequence>MARSLSTARLATMSEAEIRSAERTLKNGTWAITAGALLFSVLTVTPLVRSVSPAGWEWTAPILPLVVDAAVIIVVKLDSVVSRLGSTGGAWPALLRWMTGMMTLALNVGHSALHGDWVGVAVHSVAPLLLIVTAEAGLAYRRAISSALDRIAAEEAAAEARRQTEREAKEQRLREERERERAAREQAAREEREHAEQIERERQEREDARLRAEREHALTVERERAEREAQQEKERAEREERIERQRAERAAAERRHQEERERKERIERERQDRAERQRREQELAAQTSAAAAAPAPARQPVSAKAHTRPPRVVQPVVMENEFAGMTQAEAEAALFELYRAARDASTYPEWEQDPLAQPGGEFCGSRLGVRLGRSDASGRAKVKPKFERWYAEHLEKKAEERELVGVG</sequence>
<dbReference type="KEGG" id="stir:DDW44_30630"/>
<reference evidence="2 3" key="1">
    <citation type="submission" date="2018-05" db="EMBL/GenBank/DDBJ databases">
        <title>Complete genome sequence of sponge-derived Streptomyces sp. HNM0039.</title>
        <authorList>
            <person name="Huang X."/>
            <person name="Zhou S."/>
        </authorList>
    </citation>
    <scope>NUCLEOTIDE SEQUENCE [LARGE SCALE GENOMIC DNA]</scope>
    <source>
        <strain evidence="2 3">HNM0039</strain>
    </source>
</reference>